<protein>
    <submittedName>
        <fullName evidence="3">CoB--CoM heterodisulfide reductase</fullName>
        <ecNumber evidence="3">1.8.98.1</ecNumber>
    </submittedName>
</protein>
<evidence type="ECO:0000313" key="3">
    <source>
        <dbReference type="EMBL" id="ADK84356.1"/>
    </source>
</evidence>
<gene>
    <name evidence="3" type="ordered locus">Deba_0986</name>
</gene>
<evidence type="ECO:0000256" key="1">
    <source>
        <dbReference type="ARBA" id="ARBA00023002"/>
    </source>
</evidence>
<reference evidence="3 4" key="1">
    <citation type="journal article" date="2010" name="Stand. Genomic Sci.">
        <title>Complete genome sequence of Desulfarculus baarsii type strain (2st14).</title>
        <authorList>
            <person name="Sun H."/>
            <person name="Spring S."/>
            <person name="Lapidus A."/>
            <person name="Davenport K."/>
            <person name="Del Rio T.G."/>
            <person name="Tice H."/>
            <person name="Nolan M."/>
            <person name="Copeland A."/>
            <person name="Cheng J.F."/>
            <person name="Lucas S."/>
            <person name="Tapia R."/>
            <person name="Goodwin L."/>
            <person name="Pitluck S."/>
            <person name="Ivanova N."/>
            <person name="Pagani I."/>
            <person name="Mavromatis K."/>
            <person name="Ovchinnikova G."/>
            <person name="Pati A."/>
            <person name="Chen A."/>
            <person name="Palaniappan K."/>
            <person name="Hauser L."/>
            <person name="Chang Y.J."/>
            <person name="Jeffries C.D."/>
            <person name="Detter J.C."/>
            <person name="Han C."/>
            <person name="Rohde M."/>
            <person name="Brambilla E."/>
            <person name="Goker M."/>
            <person name="Woyke T."/>
            <person name="Bristow J."/>
            <person name="Eisen J.A."/>
            <person name="Markowitz V."/>
            <person name="Hugenholtz P."/>
            <person name="Kyrpides N.C."/>
            <person name="Klenk H.P."/>
            <person name="Land M."/>
        </authorList>
    </citation>
    <scope>NUCLEOTIDE SEQUENCE [LARGE SCALE GENOMIC DNA]</scope>
    <source>
        <strain evidence="4">ATCC 33931 / DSM 2075 / LMG 7858 / VKM B-1802 / 2st14</strain>
    </source>
</reference>
<dbReference type="InterPro" id="IPR004017">
    <property type="entry name" value="Cys_rich_dom"/>
</dbReference>
<dbReference type="AlphaFoldDB" id="E1QFM0"/>
<dbReference type="Gene3D" id="1.20.1050.140">
    <property type="match status" value="1"/>
</dbReference>
<dbReference type="InterPro" id="IPR051278">
    <property type="entry name" value="HdrB/HdrD_reductase"/>
</dbReference>
<dbReference type="Proteomes" id="UP000009047">
    <property type="component" value="Chromosome"/>
</dbReference>
<dbReference type="RefSeq" id="WP_013257810.1">
    <property type="nucleotide sequence ID" value="NC_014365.1"/>
</dbReference>
<sequence>MDYFLYSGCSLDASASHYMISLEAVCKALGAHLKDIEDWNCCGASIAYIGGNEMQQIVLNARNLALAEKQGGMDIIAPCSSCYIMMNKYNRELQENPALLAKVNGILAEGGLSYSGGLKVRHILDVLYNDIGVDKIKGQLRKPLTGVKVASYYGCQTTRPFGEYDSMESPTTQDELLAALGAEVVPFDKKVKCCGSGLFLTEIELCARLADDIIGNAKDHGAEVISTACPMCQMNLEVYQPRISKILGKEIKMPVVFITQLMAVALGLDPKKDAALDRNIVAPESVLRAAAA</sequence>
<dbReference type="Gene3D" id="3.40.50.11810">
    <property type="match status" value="1"/>
</dbReference>
<name>E1QFM0_DESB2</name>
<dbReference type="PANTHER" id="PTHR42947:SF1">
    <property type="entry name" value="COB--COM HETERODISULFIDE REDUCTASE SUBUNIT B 1"/>
    <property type="match status" value="1"/>
</dbReference>
<dbReference type="KEGG" id="dbr:Deba_0986"/>
<dbReference type="STRING" id="644282.Deba_0986"/>
<dbReference type="GO" id="GO:0051912">
    <property type="term" value="F:CoB--CoM heterodisulfide reductase activity"/>
    <property type="evidence" value="ECO:0007669"/>
    <property type="project" value="UniProtKB-EC"/>
</dbReference>
<feature type="domain" description="Cysteine-rich" evidence="2">
    <location>
        <begin position="149"/>
        <end position="236"/>
    </location>
</feature>
<dbReference type="eggNOG" id="COG2048">
    <property type="taxonomic scope" value="Bacteria"/>
</dbReference>
<dbReference type="HOGENOM" id="CLU_052147_1_0_7"/>
<dbReference type="Pfam" id="PF02754">
    <property type="entry name" value="CCG"/>
    <property type="match status" value="2"/>
</dbReference>
<dbReference type="PANTHER" id="PTHR42947">
    <property type="entry name" value="COB--COM HETERODISULFIDE REDUCTASE SUBUNIT B 1"/>
    <property type="match status" value="1"/>
</dbReference>
<keyword evidence="4" id="KW-1185">Reference proteome</keyword>
<organism evidence="3 4">
    <name type="scientific">Desulfarculus baarsii (strain ATCC 33931 / DSM 2075 / LMG 7858 / VKM B-1802 / 2st14)</name>
    <dbReference type="NCBI Taxonomy" id="644282"/>
    <lineage>
        <taxon>Bacteria</taxon>
        <taxon>Pseudomonadati</taxon>
        <taxon>Thermodesulfobacteriota</taxon>
        <taxon>Desulfarculia</taxon>
        <taxon>Desulfarculales</taxon>
        <taxon>Desulfarculaceae</taxon>
        <taxon>Desulfarculus</taxon>
    </lineage>
</organism>
<keyword evidence="1 3" id="KW-0560">Oxidoreductase</keyword>
<proteinExistence type="predicted"/>
<dbReference type="EC" id="1.8.98.1" evidence="3"/>
<feature type="domain" description="Cysteine-rich" evidence="2">
    <location>
        <begin position="5"/>
        <end position="86"/>
    </location>
</feature>
<dbReference type="EMBL" id="CP002085">
    <property type="protein sequence ID" value="ADK84356.1"/>
    <property type="molecule type" value="Genomic_DNA"/>
</dbReference>
<dbReference type="OrthoDB" id="9777685at2"/>
<accession>E1QFM0</accession>
<evidence type="ECO:0000259" key="2">
    <source>
        <dbReference type="Pfam" id="PF02754"/>
    </source>
</evidence>
<evidence type="ECO:0000313" key="4">
    <source>
        <dbReference type="Proteomes" id="UP000009047"/>
    </source>
</evidence>